<dbReference type="PANTHER" id="PTHR34978:SF3">
    <property type="entry name" value="SLR0241 PROTEIN"/>
    <property type="match status" value="1"/>
</dbReference>
<evidence type="ECO:0000256" key="3">
    <source>
        <dbReference type="ARBA" id="ARBA00022801"/>
    </source>
</evidence>
<dbReference type="GO" id="GO:0006508">
    <property type="term" value="P:proteolysis"/>
    <property type="evidence" value="ECO:0007669"/>
    <property type="project" value="UniProtKB-KW"/>
</dbReference>
<evidence type="ECO:0000256" key="2">
    <source>
        <dbReference type="ARBA" id="ARBA00022723"/>
    </source>
</evidence>
<proteinExistence type="inferred from homology"/>
<gene>
    <name evidence="9" type="ORF">GU243_02560</name>
</gene>
<comment type="cofactor">
    <cofactor evidence="6">
        <name>Zn(2+)</name>
        <dbReference type="ChEBI" id="CHEBI:29105"/>
    </cofactor>
    <text evidence="6">Binds 1 zinc ion per subunit.</text>
</comment>
<comment type="similarity">
    <text evidence="6">Belongs to the peptidase M48 family.</text>
</comment>
<keyword evidence="3 6" id="KW-0378">Hydrolase</keyword>
<evidence type="ECO:0000256" key="6">
    <source>
        <dbReference type="RuleBase" id="RU003983"/>
    </source>
</evidence>
<keyword evidence="7" id="KW-0812">Transmembrane</keyword>
<dbReference type="KEGG" id="psey:GU243_02560"/>
<dbReference type="GO" id="GO:0004222">
    <property type="term" value="F:metalloendopeptidase activity"/>
    <property type="evidence" value="ECO:0007669"/>
    <property type="project" value="InterPro"/>
</dbReference>
<feature type="transmembrane region" description="Helical" evidence="7">
    <location>
        <begin position="6"/>
        <end position="26"/>
    </location>
</feature>
<dbReference type="GO" id="GO:0046872">
    <property type="term" value="F:metal ion binding"/>
    <property type="evidence" value="ECO:0007669"/>
    <property type="project" value="UniProtKB-KW"/>
</dbReference>
<reference evidence="9 10" key="1">
    <citation type="submission" date="2020-01" db="EMBL/GenBank/DDBJ databases">
        <title>Pseudarthrobacter psychrotolerans sp. nov., isolated from antarctic soil.</title>
        <authorList>
            <person name="Shin Y."/>
            <person name="Park W."/>
        </authorList>
    </citation>
    <scope>NUCLEOTIDE SEQUENCE [LARGE SCALE GENOMIC DNA]</scope>
    <source>
        <strain evidence="9 10">YJ56</strain>
    </source>
</reference>
<dbReference type="Proteomes" id="UP000464186">
    <property type="component" value="Chromosome"/>
</dbReference>
<keyword evidence="1 6" id="KW-0645">Protease</keyword>
<keyword evidence="2" id="KW-0479">Metal-binding</keyword>
<evidence type="ECO:0000256" key="1">
    <source>
        <dbReference type="ARBA" id="ARBA00022670"/>
    </source>
</evidence>
<dbReference type="PANTHER" id="PTHR34978">
    <property type="entry name" value="POSSIBLE SENSOR-TRANSDUCER PROTEIN BLAR"/>
    <property type="match status" value="1"/>
</dbReference>
<accession>A0A6P1NI75</accession>
<feature type="transmembrane region" description="Helical" evidence="7">
    <location>
        <begin position="38"/>
        <end position="60"/>
    </location>
</feature>
<dbReference type="Gene3D" id="3.30.2010.10">
    <property type="entry name" value="Metalloproteases ('zincins'), catalytic domain"/>
    <property type="match status" value="1"/>
</dbReference>
<evidence type="ECO:0000256" key="5">
    <source>
        <dbReference type="ARBA" id="ARBA00023049"/>
    </source>
</evidence>
<evidence type="ECO:0000256" key="4">
    <source>
        <dbReference type="ARBA" id="ARBA00022833"/>
    </source>
</evidence>
<evidence type="ECO:0000313" key="10">
    <source>
        <dbReference type="Proteomes" id="UP000464186"/>
    </source>
</evidence>
<keyword evidence="10" id="KW-1185">Reference proteome</keyword>
<keyword evidence="7" id="KW-0472">Membrane</keyword>
<dbReference type="EMBL" id="CP047898">
    <property type="protein sequence ID" value="QHK18843.1"/>
    <property type="molecule type" value="Genomic_DNA"/>
</dbReference>
<feature type="transmembrane region" description="Helical" evidence="7">
    <location>
        <begin position="89"/>
        <end position="114"/>
    </location>
</feature>
<sequence length="345" mass="36086">MFWTSYLLAVLAIVLAWPVPILLSRASWPARSPFTAMVLWQAIALAGGLSMIGAMLVYGLEPIGDNLISGLRGLAGMVLFNAPTTALGFWHLFALSAAALLTAHLVFTLLLTYYKIERQRRRHRELLALLAAPSVDAARTVVISHDSPVAYCLPGGARSVTVLSDGLMAALEPAELRAVLSHENAHLNQRHHLLLWAFAAWRQALPWLPTTRLAQEAVNSLIEMLADDVALKTESKATLIKAIAIVASGSTGGMASGMAPGMGAGMAGSTAATAMPAAHPSLPLDGLEAPTGAVTGSARTTISRVSRLLSHQPQLSAAARGMVLAGCALLLAVPTALLIVPGLLG</sequence>
<feature type="domain" description="Peptidase M48" evidence="8">
    <location>
        <begin position="118"/>
        <end position="198"/>
    </location>
</feature>
<dbReference type="InterPro" id="IPR001915">
    <property type="entry name" value="Peptidase_M48"/>
</dbReference>
<keyword evidence="7" id="KW-1133">Transmembrane helix</keyword>
<keyword evidence="5 6" id="KW-0482">Metalloprotease</keyword>
<keyword evidence="4 6" id="KW-0862">Zinc</keyword>
<protein>
    <submittedName>
        <fullName evidence="9">M48 family metalloprotease</fullName>
    </submittedName>
</protein>
<evidence type="ECO:0000256" key="7">
    <source>
        <dbReference type="SAM" id="Phobius"/>
    </source>
</evidence>
<dbReference type="InterPro" id="IPR052173">
    <property type="entry name" value="Beta-lactam_resp_regulator"/>
</dbReference>
<dbReference type="Pfam" id="PF01435">
    <property type="entry name" value="Peptidase_M48"/>
    <property type="match status" value="1"/>
</dbReference>
<dbReference type="CDD" id="cd07326">
    <property type="entry name" value="M56_BlaR1_MecR1_like"/>
    <property type="match status" value="1"/>
</dbReference>
<dbReference type="AlphaFoldDB" id="A0A6P1NI75"/>
<evidence type="ECO:0000259" key="8">
    <source>
        <dbReference type="Pfam" id="PF01435"/>
    </source>
</evidence>
<feature type="transmembrane region" description="Helical" evidence="7">
    <location>
        <begin position="322"/>
        <end position="344"/>
    </location>
</feature>
<name>A0A6P1NI75_9MICC</name>
<organism evidence="9 10">
    <name type="scientific">Pseudarthrobacter psychrotolerans</name>
    <dbReference type="NCBI Taxonomy" id="2697569"/>
    <lineage>
        <taxon>Bacteria</taxon>
        <taxon>Bacillati</taxon>
        <taxon>Actinomycetota</taxon>
        <taxon>Actinomycetes</taxon>
        <taxon>Micrococcales</taxon>
        <taxon>Micrococcaceae</taxon>
        <taxon>Pseudarthrobacter</taxon>
    </lineage>
</organism>
<evidence type="ECO:0000313" key="9">
    <source>
        <dbReference type="EMBL" id="QHK18843.1"/>
    </source>
</evidence>